<sequence length="100" mass="10613">GQLSSPMNASNAAVACNLREVVDQLQLLAQVDPLAGNWASSIEILTGLLENGRLEEFKKSLNLLESACELSKTHVDGSENGDHLREAGFGFSEAIAAAMK</sequence>
<proteinExistence type="predicted"/>
<reference evidence="1" key="1">
    <citation type="submission" date="2023-10" db="EMBL/GenBank/DDBJ databases">
        <title>Genome assembly of Pristionchus species.</title>
        <authorList>
            <person name="Yoshida K."/>
            <person name="Sommer R.J."/>
        </authorList>
    </citation>
    <scope>NUCLEOTIDE SEQUENCE</scope>
    <source>
        <strain evidence="1">RS0144</strain>
    </source>
</reference>
<dbReference type="AlphaFoldDB" id="A0AAV5SS91"/>
<dbReference type="Proteomes" id="UP001432027">
    <property type="component" value="Unassembled WGS sequence"/>
</dbReference>
<feature type="non-terminal residue" evidence="1">
    <location>
        <position position="100"/>
    </location>
</feature>
<organism evidence="1 2">
    <name type="scientific">Pristionchus entomophagus</name>
    <dbReference type="NCBI Taxonomy" id="358040"/>
    <lineage>
        <taxon>Eukaryota</taxon>
        <taxon>Metazoa</taxon>
        <taxon>Ecdysozoa</taxon>
        <taxon>Nematoda</taxon>
        <taxon>Chromadorea</taxon>
        <taxon>Rhabditida</taxon>
        <taxon>Rhabditina</taxon>
        <taxon>Diplogasteromorpha</taxon>
        <taxon>Diplogasteroidea</taxon>
        <taxon>Neodiplogasteridae</taxon>
        <taxon>Pristionchus</taxon>
    </lineage>
</organism>
<feature type="non-terminal residue" evidence="1">
    <location>
        <position position="1"/>
    </location>
</feature>
<evidence type="ECO:0000313" key="1">
    <source>
        <dbReference type="EMBL" id="GMS82935.1"/>
    </source>
</evidence>
<evidence type="ECO:0000313" key="2">
    <source>
        <dbReference type="Proteomes" id="UP001432027"/>
    </source>
</evidence>
<dbReference type="EMBL" id="BTSX01000002">
    <property type="protein sequence ID" value="GMS82935.1"/>
    <property type="molecule type" value="Genomic_DNA"/>
</dbReference>
<comment type="caution">
    <text evidence="1">The sequence shown here is derived from an EMBL/GenBank/DDBJ whole genome shotgun (WGS) entry which is preliminary data.</text>
</comment>
<keyword evidence="2" id="KW-1185">Reference proteome</keyword>
<name>A0AAV5SS91_9BILA</name>
<accession>A0AAV5SS91</accession>
<gene>
    <name evidence="1" type="ORF">PENTCL1PPCAC_5110</name>
</gene>
<protein>
    <submittedName>
        <fullName evidence="1">Uncharacterized protein</fullName>
    </submittedName>
</protein>